<evidence type="ECO:0008006" key="5">
    <source>
        <dbReference type="Google" id="ProtNLM"/>
    </source>
</evidence>
<gene>
    <name evidence="3" type="ORF">PR048_022268</name>
</gene>
<reference evidence="3 4" key="1">
    <citation type="submission" date="2023-02" db="EMBL/GenBank/DDBJ databases">
        <title>LHISI_Scaffold_Assembly.</title>
        <authorList>
            <person name="Stuart O.P."/>
            <person name="Cleave R."/>
            <person name="Magrath M.J.L."/>
            <person name="Mikheyev A.S."/>
        </authorList>
    </citation>
    <scope>NUCLEOTIDE SEQUENCE [LARGE SCALE GENOMIC DNA]</scope>
    <source>
        <strain evidence="3">Daus_M_001</strain>
        <tissue evidence="3">Leg muscle</tissue>
    </source>
</reference>
<dbReference type="PANTHER" id="PTHR45615:SF80">
    <property type="entry name" value="GRIP DOMAIN-CONTAINING PROTEIN"/>
    <property type="match status" value="1"/>
</dbReference>
<name>A0ABQ9H0M6_9NEOP</name>
<accession>A0ABQ9H0M6</accession>
<feature type="region of interest" description="Disordered" evidence="2">
    <location>
        <begin position="166"/>
        <end position="192"/>
    </location>
</feature>
<keyword evidence="1" id="KW-0175">Coiled coil</keyword>
<feature type="coiled-coil region" evidence="1">
    <location>
        <begin position="47"/>
        <end position="102"/>
    </location>
</feature>
<keyword evidence="4" id="KW-1185">Reference proteome</keyword>
<dbReference type="Proteomes" id="UP001159363">
    <property type="component" value="Chromosome 7"/>
</dbReference>
<dbReference type="PANTHER" id="PTHR45615">
    <property type="entry name" value="MYOSIN HEAVY CHAIN, NON-MUSCLE"/>
    <property type="match status" value="1"/>
</dbReference>
<evidence type="ECO:0000313" key="3">
    <source>
        <dbReference type="EMBL" id="KAJ8877810.1"/>
    </source>
</evidence>
<evidence type="ECO:0000256" key="1">
    <source>
        <dbReference type="SAM" id="Coils"/>
    </source>
</evidence>
<protein>
    <recommendedName>
        <fullName evidence="5">Paramyosin</fullName>
    </recommendedName>
</protein>
<sequence length="778" mass="89818">MHKSVASADFGTHTSLWNRWVTLSRAGKRGLPVVFPIPSIVAKRDDLHDAKNHISDLTRRLHELELEVRRLENEREELTAAYKEAEAGRKAEEQRSQRLATELGQFRHEAERRLQEKDEEIEAIRNPNKCKRIVNGYDVKVWHNISLPRSYEVQVMGSGSEKPFMFSADRRGRPPPPPRVAKSSTKPRKTWHKTPTRLYEDNNGFGINFYQPMIDYLNAKADDGRHRKDYPHLPWSNERCLDRYSSRKPVKSYSEKDLHRLAAEAEAQAKNNPGTFSLAKKPAFSLSKTTSAASVTRHIESVSVNKKRSKHADMLLDEDYDGYDADVARALLSAKSHLVTRSAKDIEAHLLAEGLKNLSSNTEMDIRAFQRRAEMYAHDSDQHFRFMEQRQLQRREEELLEQPLDQLKLELEGFTKKNSQYFLDKRYKVATTVNNFCICLYSPTHLSGYIGYVEDVSSIFSGNVVVRQMKEVPHECFLLSRSKQTSIEIEQLNARVVEAETKLKTEVTRIKKKLHIQITELEMSLDVANKNNIELQKTIKKQSLTLTELQAHYDEVQRQLQVTLDQLGIAQRRVQSLTAEAEEIRGNYEQALRSKRAVELQYEEAHTRINELTTINVNLASIKSKIEQELSTLAGDYDEVTRELRVLHVCWGVSVRQASDERYQKVQVELKHTVEILHEEQERIVKIEAIKKSLEIEVKNVSVRLEEVEANAIVGGKRIISKLEARVSVPSRRDLFCDTRGCSSALNCFSVFVRYFTDFRYDTNTNMMKMPTQFKSDK</sequence>
<organism evidence="3 4">
    <name type="scientific">Dryococelus australis</name>
    <dbReference type="NCBI Taxonomy" id="614101"/>
    <lineage>
        <taxon>Eukaryota</taxon>
        <taxon>Metazoa</taxon>
        <taxon>Ecdysozoa</taxon>
        <taxon>Arthropoda</taxon>
        <taxon>Hexapoda</taxon>
        <taxon>Insecta</taxon>
        <taxon>Pterygota</taxon>
        <taxon>Neoptera</taxon>
        <taxon>Polyneoptera</taxon>
        <taxon>Phasmatodea</taxon>
        <taxon>Verophasmatodea</taxon>
        <taxon>Anareolatae</taxon>
        <taxon>Phasmatidae</taxon>
        <taxon>Eurycanthinae</taxon>
        <taxon>Dryococelus</taxon>
    </lineage>
</organism>
<feature type="coiled-coil region" evidence="1">
    <location>
        <begin position="482"/>
        <end position="594"/>
    </location>
</feature>
<dbReference type="EMBL" id="JARBHB010000008">
    <property type="protein sequence ID" value="KAJ8877810.1"/>
    <property type="molecule type" value="Genomic_DNA"/>
</dbReference>
<evidence type="ECO:0000313" key="4">
    <source>
        <dbReference type="Proteomes" id="UP001159363"/>
    </source>
</evidence>
<feature type="coiled-coil region" evidence="1">
    <location>
        <begin position="677"/>
        <end position="711"/>
    </location>
</feature>
<comment type="caution">
    <text evidence="3">The sequence shown here is derived from an EMBL/GenBank/DDBJ whole genome shotgun (WGS) entry which is preliminary data.</text>
</comment>
<evidence type="ECO:0000256" key="2">
    <source>
        <dbReference type="SAM" id="MobiDB-lite"/>
    </source>
</evidence>
<dbReference type="SUPFAM" id="SSF90257">
    <property type="entry name" value="Myosin rod fragments"/>
    <property type="match status" value="1"/>
</dbReference>
<proteinExistence type="predicted"/>